<keyword evidence="2" id="KW-1185">Reference proteome</keyword>
<dbReference type="InterPro" id="IPR031734">
    <property type="entry name" value="MBF2"/>
</dbReference>
<gene>
    <name evidence="1" type="ORF">DIATSA_LOCUS8042</name>
</gene>
<dbReference type="Proteomes" id="UP001153714">
    <property type="component" value="Chromosome 21"/>
</dbReference>
<accession>A0A9N9R687</accession>
<reference evidence="1" key="2">
    <citation type="submission" date="2022-10" db="EMBL/GenBank/DDBJ databases">
        <authorList>
            <consortium name="ENA_rothamsted_submissions"/>
            <consortium name="culmorum"/>
            <person name="King R."/>
        </authorList>
    </citation>
    <scope>NUCLEOTIDE SEQUENCE</scope>
</reference>
<organism evidence="1 2">
    <name type="scientific">Diatraea saccharalis</name>
    <name type="common">sugarcane borer</name>
    <dbReference type="NCBI Taxonomy" id="40085"/>
    <lineage>
        <taxon>Eukaryota</taxon>
        <taxon>Metazoa</taxon>
        <taxon>Ecdysozoa</taxon>
        <taxon>Arthropoda</taxon>
        <taxon>Hexapoda</taxon>
        <taxon>Insecta</taxon>
        <taxon>Pterygota</taxon>
        <taxon>Neoptera</taxon>
        <taxon>Endopterygota</taxon>
        <taxon>Lepidoptera</taxon>
        <taxon>Glossata</taxon>
        <taxon>Ditrysia</taxon>
        <taxon>Pyraloidea</taxon>
        <taxon>Crambidae</taxon>
        <taxon>Crambinae</taxon>
        <taxon>Diatraea</taxon>
    </lineage>
</organism>
<dbReference type="AlphaFoldDB" id="A0A9N9R687"/>
<dbReference type="Pfam" id="PF15868">
    <property type="entry name" value="MBF2"/>
    <property type="match status" value="1"/>
</dbReference>
<evidence type="ECO:0000313" key="2">
    <source>
        <dbReference type="Proteomes" id="UP001153714"/>
    </source>
</evidence>
<name>A0A9N9R687_9NEOP</name>
<dbReference type="EMBL" id="OU893352">
    <property type="protein sequence ID" value="CAG9790374.1"/>
    <property type="molecule type" value="Genomic_DNA"/>
</dbReference>
<dbReference type="OrthoDB" id="6818903at2759"/>
<evidence type="ECO:0000313" key="1">
    <source>
        <dbReference type="EMBL" id="CAG9790374.1"/>
    </source>
</evidence>
<reference evidence="1" key="1">
    <citation type="submission" date="2021-12" db="EMBL/GenBank/DDBJ databases">
        <authorList>
            <person name="King R."/>
        </authorList>
    </citation>
    <scope>NUCLEOTIDE SEQUENCE</scope>
</reference>
<sequence>MGVPQSSILGPFPRPILIGLLTECKIHKYVSHFVAEGIMQLFKKIVGDRLRMRFSILLVLSALAIIQASVINAPTSRANLNVGYVTAGDRLLYSTYVSRPAMVNAVQRQDLVYRGSIGTRISAINATEVGVSQFASAWVIAGGIRANNVTIRFQSAVGRGYYYNVNIWGR</sequence>
<protein>
    <submittedName>
        <fullName evidence="1">Uncharacterized protein</fullName>
    </submittedName>
</protein>
<proteinExistence type="predicted"/>